<organism evidence="2 3">
    <name type="scientific">Paenibacillus chibensis</name>
    <dbReference type="NCBI Taxonomy" id="59846"/>
    <lineage>
        <taxon>Bacteria</taxon>
        <taxon>Bacillati</taxon>
        <taxon>Bacillota</taxon>
        <taxon>Bacilli</taxon>
        <taxon>Bacillales</taxon>
        <taxon>Paenibacillaceae</taxon>
        <taxon>Paenibacillus</taxon>
    </lineage>
</organism>
<comment type="caution">
    <text evidence="2">The sequence shown here is derived from an EMBL/GenBank/DDBJ whole genome shotgun (WGS) entry which is preliminary data.</text>
</comment>
<name>A0ABU6PS98_9BACL</name>
<dbReference type="Proteomes" id="UP001343257">
    <property type="component" value="Unassembled WGS sequence"/>
</dbReference>
<reference evidence="2 3" key="1">
    <citation type="submission" date="2023-03" db="EMBL/GenBank/DDBJ databases">
        <title>Bacillus Genome Sequencing.</title>
        <authorList>
            <person name="Dunlap C."/>
        </authorList>
    </citation>
    <scope>NUCLEOTIDE SEQUENCE [LARGE SCALE GENOMIC DNA]</scope>
    <source>
        <strain evidence="2 3">NRS-52</strain>
    </source>
</reference>
<gene>
    <name evidence="2" type="ORF">P9847_10635</name>
</gene>
<dbReference type="EMBL" id="JARTLD010000025">
    <property type="protein sequence ID" value="MED5017761.1"/>
    <property type="molecule type" value="Genomic_DNA"/>
</dbReference>
<dbReference type="RefSeq" id="WP_328277611.1">
    <property type="nucleotide sequence ID" value="NZ_JARTLD010000025.1"/>
</dbReference>
<feature type="transmembrane region" description="Helical" evidence="1">
    <location>
        <begin position="300"/>
        <end position="319"/>
    </location>
</feature>
<feature type="transmembrane region" description="Helical" evidence="1">
    <location>
        <begin position="57"/>
        <end position="79"/>
    </location>
</feature>
<keyword evidence="1" id="KW-0472">Membrane</keyword>
<keyword evidence="1" id="KW-0812">Transmembrane</keyword>
<accession>A0ABU6PS98</accession>
<evidence type="ECO:0000256" key="1">
    <source>
        <dbReference type="SAM" id="Phobius"/>
    </source>
</evidence>
<evidence type="ECO:0008006" key="4">
    <source>
        <dbReference type="Google" id="ProtNLM"/>
    </source>
</evidence>
<feature type="transmembrane region" description="Helical" evidence="1">
    <location>
        <begin position="185"/>
        <end position="203"/>
    </location>
</feature>
<feature type="transmembrane region" description="Helical" evidence="1">
    <location>
        <begin position="386"/>
        <end position="405"/>
    </location>
</feature>
<feature type="transmembrane region" description="Helical" evidence="1">
    <location>
        <begin position="353"/>
        <end position="374"/>
    </location>
</feature>
<proteinExistence type="predicted"/>
<evidence type="ECO:0000313" key="3">
    <source>
        <dbReference type="Proteomes" id="UP001343257"/>
    </source>
</evidence>
<evidence type="ECO:0000313" key="2">
    <source>
        <dbReference type="EMBL" id="MED5017761.1"/>
    </source>
</evidence>
<feature type="transmembrane region" description="Helical" evidence="1">
    <location>
        <begin position="262"/>
        <end position="280"/>
    </location>
</feature>
<protein>
    <recommendedName>
        <fullName evidence="4">Multi-tm2 domain protein</fullName>
    </recommendedName>
</protein>
<keyword evidence="1" id="KW-1133">Transmembrane helix</keyword>
<feature type="transmembrane region" description="Helical" evidence="1">
    <location>
        <begin position="209"/>
        <end position="226"/>
    </location>
</feature>
<sequence length="421" mass="47268">MNVVPYRNKMTAFILNFIPGLGHYYMGRKGRGFIYPLLFFGGILFGFMLAVVSHEEFFLALTAFCAVVLWIICMLDLLVHLLRLPPRQSYPPGAYYPNGHNGQPYDAPPGPLPAGLGIYPDSEGMEGMGMGGPEGSAGPDMRFYPPYPPQSGSAQSPESERFYTILLSFVPGLGHLHMGLMQRGLSFLIAFFGLGTIMFFLTGLTSHTIFLLFLGVLPIIWLYCMFDAVQLIHRRQAGEILQDRSLFDDMEAGREEGKRSKVIATLLSAFPGAGHMYLGLQKRGLQLMVIFLGSVYVLDVLHLSLFLFLIPLIWFFSFFDGLQQTSRHGREPLVDRPIVEGISNHQRWLGAGLMLLGLYYVATSILFPLLTSWFPDLYIDYRVSRYLKPAFVAILLIGGGIRLMMNTEKKQSDIHEELRGK</sequence>
<keyword evidence="3" id="KW-1185">Reference proteome</keyword>
<feature type="transmembrane region" description="Helical" evidence="1">
    <location>
        <begin position="33"/>
        <end position="51"/>
    </location>
</feature>